<comment type="caution">
    <text evidence="4">The sequence shown here is derived from an EMBL/GenBank/DDBJ whole genome shotgun (WGS) entry which is preliminary data.</text>
</comment>
<keyword evidence="2" id="KW-0812">Transmembrane</keyword>
<keyword evidence="2" id="KW-0472">Membrane</keyword>
<feature type="transmembrane region" description="Helical" evidence="2">
    <location>
        <begin position="409"/>
        <end position="430"/>
    </location>
</feature>
<dbReference type="RefSeq" id="WP_046277458.1">
    <property type="nucleotide sequence ID" value="NZ_LATL02000120.1"/>
</dbReference>
<evidence type="ECO:0000256" key="2">
    <source>
        <dbReference type="SAM" id="Phobius"/>
    </source>
</evidence>
<organism evidence="4 5">
    <name type="scientific">Limnoraphis robusta CS-951</name>
    <dbReference type="NCBI Taxonomy" id="1637645"/>
    <lineage>
        <taxon>Bacteria</taxon>
        <taxon>Bacillati</taxon>
        <taxon>Cyanobacteriota</taxon>
        <taxon>Cyanophyceae</taxon>
        <taxon>Oscillatoriophycideae</taxon>
        <taxon>Oscillatoriales</taxon>
        <taxon>Sirenicapillariaceae</taxon>
        <taxon>Limnoraphis</taxon>
    </lineage>
</organism>
<reference evidence="4 5" key="1">
    <citation type="submission" date="2015-06" db="EMBL/GenBank/DDBJ databases">
        <title>Draft genome assembly of filamentous brackish cyanobacterium Limnoraphis robusta strain CS-951.</title>
        <authorList>
            <person name="Willis A."/>
            <person name="Parks M."/>
            <person name="Burford M.A."/>
        </authorList>
    </citation>
    <scope>NUCLEOTIDE SEQUENCE [LARGE SCALE GENOMIC DNA]</scope>
    <source>
        <strain evidence="4 5">CS-951</strain>
    </source>
</reference>
<accession>A0A0F5YLP8</accession>
<name>A0A0F5YLP8_9CYAN</name>
<evidence type="ECO:0000313" key="5">
    <source>
        <dbReference type="Proteomes" id="UP000033607"/>
    </source>
</evidence>
<evidence type="ECO:0000256" key="1">
    <source>
        <dbReference type="SAM" id="MobiDB-lite"/>
    </source>
</evidence>
<dbReference type="Gene3D" id="1.10.510.10">
    <property type="entry name" value="Transferase(Phosphotransferase) domain 1"/>
    <property type="match status" value="1"/>
</dbReference>
<gene>
    <name evidence="4" type="ORF">WN50_05245</name>
</gene>
<proteinExistence type="predicted"/>
<dbReference type="SUPFAM" id="SSF56112">
    <property type="entry name" value="Protein kinase-like (PK-like)"/>
    <property type="match status" value="1"/>
</dbReference>
<dbReference type="GO" id="GO:0004672">
    <property type="term" value="F:protein kinase activity"/>
    <property type="evidence" value="ECO:0007669"/>
    <property type="project" value="InterPro"/>
</dbReference>
<dbReference type="GO" id="GO:0005524">
    <property type="term" value="F:ATP binding"/>
    <property type="evidence" value="ECO:0007669"/>
    <property type="project" value="InterPro"/>
</dbReference>
<feature type="region of interest" description="Disordered" evidence="1">
    <location>
        <begin position="44"/>
        <end position="79"/>
    </location>
</feature>
<evidence type="ECO:0000313" key="4">
    <source>
        <dbReference type="EMBL" id="KKD39095.1"/>
    </source>
</evidence>
<sequence>MRLSELVNTVRARGREIFNFVSHPDATIRRIVRHRAQQIYEQVKIGGSDGNKQKKETPVSQQSQHSFQVEPTINRQRGGVQTRIQPATLDQPILTERSRRRRKDKTQKVLVQGYEIRDRFGRRYEIGQCLSHSDRIRQYEATPISQQKQRVFIQEYLTQSDSDYLAESNKQNGKLKEFRLLTPIDIIKDFYEDNPQDIRWYLIVEQLPKSLTLREYLQRRHQALTPTQVSKILKQVLQTLQFLHNCYEVRLSQSMRTGIGHGNLSLDSILLVHNETQSPFDEEDDQFSIYLSRIALWENLIDSLESEVNHPSLSKKAFQQDLVDLGRVSYVLSGGKQEIPDHDFQWHQYCHPELKNFILRLYSGEFKRASDAHRELLKLPLDHPLEQISVNPIFVDSEQQPRSKSQRSWSIPLILLLATLVSLGILILGIRRFLSASTPPNPANIVFNKNSDPSQFAQVDIPSSLLNKSINYSADQRWKTALKTSVGYGGNQSLANQLNPSQISLNLQSPNLFSFIREGNNTETLENRIISALKTSQFIVTSLFANELQLLQDSENLEVEIIAYDALLAYVAFSDVQRDGSLPRLLSGKISLDSLKQLYSDQPLTLKDLGINNSQNQTIKRISICNKNPEEVFLVTSLFENLAWKNEAEINNFRNLIDEDKKACTQTGYTKGQAIALAEFEQGGQATIGIDLFSKVFNQCSVYPLAIVGEGKLTAVQPIIQNNGSSITPETDLCMDKGSYKPNPKVFEQGDYPLGYAIAVIYKKEGGKDSAGQVFSNIMKTDEGQHLLHSAGLIPIRELNKSRE</sequence>
<dbReference type="EMBL" id="LATL02000120">
    <property type="protein sequence ID" value="KKD39095.1"/>
    <property type="molecule type" value="Genomic_DNA"/>
</dbReference>
<feature type="compositionally biased region" description="Polar residues" evidence="1">
    <location>
        <begin position="58"/>
        <end position="75"/>
    </location>
</feature>
<dbReference type="PROSITE" id="PS50011">
    <property type="entry name" value="PROTEIN_KINASE_DOM"/>
    <property type="match status" value="1"/>
</dbReference>
<evidence type="ECO:0000259" key="3">
    <source>
        <dbReference type="PROSITE" id="PS50011"/>
    </source>
</evidence>
<dbReference type="OrthoDB" id="507876at2"/>
<dbReference type="InterPro" id="IPR011009">
    <property type="entry name" value="Kinase-like_dom_sf"/>
</dbReference>
<dbReference type="InterPro" id="IPR000719">
    <property type="entry name" value="Prot_kinase_dom"/>
</dbReference>
<dbReference type="Proteomes" id="UP000033607">
    <property type="component" value="Unassembled WGS sequence"/>
</dbReference>
<keyword evidence="2" id="KW-1133">Transmembrane helix</keyword>
<protein>
    <recommendedName>
        <fullName evidence="3">Protein kinase domain-containing protein</fullName>
    </recommendedName>
</protein>
<dbReference type="AlphaFoldDB" id="A0A0F5YLP8"/>
<feature type="domain" description="Protein kinase" evidence="3">
    <location>
        <begin position="124"/>
        <end position="403"/>
    </location>
</feature>